<dbReference type="OrthoDB" id="8704087at2"/>
<name>A0A5B8Z0A5_CYTDA</name>
<dbReference type="EMBL" id="CP042593">
    <property type="protein sequence ID" value="QED46335.1"/>
    <property type="molecule type" value="Genomic_DNA"/>
</dbReference>
<accession>A0A5B8Z0A5</accession>
<sequence length="258" mass="30987">MKKRNHNIRDIIYIHLNEREQYVLTYGIEFSEFAQSLYGSLNNLLLLKHRYDDADFNMHTLHEYVSKDRLRKLMEADVYGYGDFCWIDFEEEEDLNELSGQAIAELLYLGHLKEHLKPPFYNNLSNRYVYLSHDDGWFNKTYYRDFSDFYRMIGDVIPQKMAETKVEKSLLGLKKKKTYPPIQNDILRTLKPLMREGVLLSIKDIEQNRSRIEIPFWPIGDFADMDEMYEEYENIVKKPCEAKLVFDKKSREWKVYGQ</sequence>
<dbReference type="RefSeq" id="WP_057775697.1">
    <property type="nucleotide sequence ID" value="NZ_CP042593.1"/>
</dbReference>
<dbReference type="STRING" id="1742359.GCA_001439625_04445"/>
<gene>
    <name evidence="1" type="ORF">FSZ17_03020</name>
</gene>
<dbReference type="Proteomes" id="UP000321555">
    <property type="component" value="Chromosome"/>
</dbReference>
<dbReference type="KEGG" id="bda:FSZ17_03020"/>
<evidence type="ECO:0000313" key="2">
    <source>
        <dbReference type="Proteomes" id="UP000321555"/>
    </source>
</evidence>
<evidence type="ECO:0000313" key="1">
    <source>
        <dbReference type="EMBL" id="QED46335.1"/>
    </source>
</evidence>
<keyword evidence="2" id="KW-1185">Reference proteome</keyword>
<dbReference type="AlphaFoldDB" id="A0A5B8Z0A5"/>
<protein>
    <recommendedName>
        <fullName evidence="3">Oxalate:formate antiporter</fullName>
    </recommendedName>
</protein>
<reference evidence="2" key="1">
    <citation type="submission" date="2019-08" db="EMBL/GenBank/DDBJ databases">
        <authorList>
            <person name="Zheng X."/>
        </authorList>
    </citation>
    <scope>NUCLEOTIDE SEQUENCE [LARGE SCALE GENOMIC DNA]</scope>
    <source>
        <strain evidence="2">FJAT-25496</strain>
    </source>
</reference>
<organism evidence="1 2">
    <name type="scientific">Cytobacillus dafuensis</name>
    <name type="common">Bacillus dafuensis</name>
    <dbReference type="NCBI Taxonomy" id="1742359"/>
    <lineage>
        <taxon>Bacteria</taxon>
        <taxon>Bacillati</taxon>
        <taxon>Bacillota</taxon>
        <taxon>Bacilli</taxon>
        <taxon>Bacillales</taxon>
        <taxon>Bacillaceae</taxon>
        <taxon>Cytobacillus</taxon>
    </lineage>
</organism>
<proteinExistence type="predicted"/>
<evidence type="ECO:0008006" key="3">
    <source>
        <dbReference type="Google" id="ProtNLM"/>
    </source>
</evidence>